<evidence type="ECO:0000313" key="5">
    <source>
        <dbReference type="EMBL" id="KAE9177325.1"/>
    </source>
</evidence>
<dbReference type="OrthoDB" id="128993at2759"/>
<name>A0A6A3W4X9_9STRA</name>
<evidence type="ECO:0000313" key="9">
    <source>
        <dbReference type="Proteomes" id="UP000433483"/>
    </source>
</evidence>
<dbReference type="EMBL" id="QXGE01002480">
    <property type="protein sequence ID" value="KAE9281553.1"/>
    <property type="molecule type" value="Genomic_DNA"/>
</dbReference>
<dbReference type="EMBL" id="QXFZ01000014">
    <property type="protein sequence ID" value="KAE9140383.1"/>
    <property type="molecule type" value="Genomic_DNA"/>
</dbReference>
<evidence type="ECO:0000313" key="6">
    <source>
        <dbReference type="EMBL" id="KAE9227757.1"/>
    </source>
</evidence>
<dbReference type="Proteomes" id="UP000460718">
    <property type="component" value="Unassembled WGS sequence"/>
</dbReference>
<evidence type="ECO:0000313" key="2">
    <source>
        <dbReference type="EMBL" id="KAE8949789.1"/>
    </source>
</evidence>
<evidence type="ECO:0000313" key="13">
    <source>
        <dbReference type="Proteomes" id="UP000476176"/>
    </source>
</evidence>
<keyword evidence="9" id="KW-1185">Reference proteome</keyword>
<evidence type="ECO:0000313" key="8">
    <source>
        <dbReference type="Proteomes" id="UP000429523"/>
    </source>
</evidence>
<dbReference type="Proteomes" id="UP000476176">
    <property type="component" value="Unassembled WGS sequence"/>
</dbReference>
<gene>
    <name evidence="7" type="ORF">PF001_g23721</name>
    <name evidence="6" type="ORF">PF004_g11269</name>
    <name evidence="5" type="ORF">PF005_g24547</name>
    <name evidence="4" type="ORF">PF007_g686</name>
    <name evidence="2" type="ORF">PF009_g704</name>
    <name evidence="3" type="ORF">PF011_g31423</name>
</gene>
<proteinExistence type="predicted"/>
<dbReference type="Proteomes" id="UP000433483">
    <property type="component" value="Unassembled WGS sequence"/>
</dbReference>
<organism evidence="5 9">
    <name type="scientific">Phytophthora fragariae</name>
    <dbReference type="NCBI Taxonomy" id="53985"/>
    <lineage>
        <taxon>Eukaryota</taxon>
        <taxon>Sar</taxon>
        <taxon>Stramenopiles</taxon>
        <taxon>Oomycota</taxon>
        <taxon>Peronosporomycetes</taxon>
        <taxon>Peronosporales</taxon>
        <taxon>Peronosporaceae</taxon>
        <taxon>Phytophthora</taxon>
    </lineage>
</organism>
<sequence length="243" mass="25666">MANANAVCAANATNAATGADAGNSGGVPSGGGAVGAFWNEMEEFDLLDKYLDARTNRSLATDKGLCKSKFTQLMQDYDLYKYLTGLSGVGTCLDAGKPTFVDDVCEYLLPSKLKQRAKIVAMREHEFSHATIFCFIAGAQAGTILALTSELCRSDLDDDNASDTGDGGTAVSASDKTTTASAGLAKTSEEPASGRKVPGCHQKQIVRQQICRPAPLDVEVISSVRHEIKRESLPPGTLFQSGY</sequence>
<dbReference type="EMBL" id="QXGC01000610">
    <property type="protein sequence ID" value="KAE9227757.1"/>
    <property type="molecule type" value="Genomic_DNA"/>
</dbReference>
<protein>
    <submittedName>
        <fullName evidence="5">Uncharacterized protein</fullName>
    </submittedName>
</protein>
<dbReference type="Proteomes" id="UP000441208">
    <property type="component" value="Unassembled WGS sequence"/>
</dbReference>
<feature type="compositionally biased region" description="Polar residues" evidence="1">
    <location>
        <begin position="171"/>
        <end position="181"/>
    </location>
</feature>
<evidence type="ECO:0000256" key="1">
    <source>
        <dbReference type="SAM" id="MobiDB-lite"/>
    </source>
</evidence>
<evidence type="ECO:0000313" key="3">
    <source>
        <dbReference type="EMBL" id="KAE8956591.1"/>
    </source>
</evidence>
<evidence type="ECO:0000313" key="4">
    <source>
        <dbReference type="EMBL" id="KAE9140383.1"/>
    </source>
</evidence>
<evidence type="ECO:0000313" key="12">
    <source>
        <dbReference type="Proteomes" id="UP000460718"/>
    </source>
</evidence>
<dbReference type="EMBL" id="QXGB01002507">
    <property type="protein sequence ID" value="KAE9177325.1"/>
    <property type="molecule type" value="Genomic_DNA"/>
</dbReference>
<evidence type="ECO:0000313" key="10">
    <source>
        <dbReference type="Proteomes" id="UP000437068"/>
    </source>
</evidence>
<dbReference type="EMBL" id="QXFW01007714">
    <property type="protein sequence ID" value="KAE8956591.1"/>
    <property type="molecule type" value="Genomic_DNA"/>
</dbReference>
<evidence type="ECO:0000313" key="7">
    <source>
        <dbReference type="EMBL" id="KAE9281553.1"/>
    </source>
</evidence>
<dbReference type="Proteomes" id="UP000429523">
    <property type="component" value="Unassembled WGS sequence"/>
</dbReference>
<dbReference type="AlphaFoldDB" id="A0A6A3W4X9"/>
<reference evidence="8 9" key="1">
    <citation type="submission" date="2018-08" db="EMBL/GenBank/DDBJ databases">
        <title>Genomic investigation of the strawberry pathogen Phytophthora fragariae indicates pathogenicity is determined by transcriptional variation in three key races.</title>
        <authorList>
            <person name="Adams T.M."/>
            <person name="Armitage A.D."/>
            <person name="Sobczyk M.K."/>
            <person name="Bates H.J."/>
            <person name="Dunwell J.M."/>
            <person name="Nellist C.F."/>
            <person name="Harrison R.J."/>
        </authorList>
    </citation>
    <scope>NUCLEOTIDE SEQUENCE [LARGE SCALE GENOMIC DNA]</scope>
    <source>
        <strain evidence="7 10">A4</strain>
        <strain evidence="6 13">BC-23</strain>
        <strain evidence="5 9">NOV-27</strain>
        <strain evidence="4 11">NOV-71</strain>
        <strain evidence="2 8">NOV-9</strain>
        <strain evidence="3 12">SCRP245</strain>
    </source>
</reference>
<dbReference type="EMBL" id="QXGF01000014">
    <property type="protein sequence ID" value="KAE8949789.1"/>
    <property type="molecule type" value="Genomic_DNA"/>
</dbReference>
<feature type="region of interest" description="Disordered" evidence="1">
    <location>
        <begin position="162"/>
        <end position="200"/>
    </location>
</feature>
<dbReference type="Proteomes" id="UP000437068">
    <property type="component" value="Unassembled WGS sequence"/>
</dbReference>
<comment type="caution">
    <text evidence="5">The sequence shown here is derived from an EMBL/GenBank/DDBJ whole genome shotgun (WGS) entry which is preliminary data.</text>
</comment>
<accession>A0A6A3W4X9</accession>
<evidence type="ECO:0000313" key="11">
    <source>
        <dbReference type="Proteomes" id="UP000441208"/>
    </source>
</evidence>